<keyword evidence="3" id="KW-0808">Transferase</keyword>
<gene>
    <name evidence="6" type="ORF">HEQ75_09810</name>
</gene>
<dbReference type="Gene3D" id="3.40.640.10">
    <property type="entry name" value="Type I PLP-dependent aspartate aminotransferase-like (Major domain)"/>
    <property type="match status" value="1"/>
</dbReference>
<evidence type="ECO:0000256" key="4">
    <source>
        <dbReference type="ARBA" id="ARBA00022898"/>
    </source>
</evidence>
<comment type="caution">
    <text evidence="6">The sequence shown here is derived from an EMBL/GenBank/DDBJ whole genome shotgun (WGS) entry which is preliminary data.</text>
</comment>
<dbReference type="Pfam" id="PF00202">
    <property type="entry name" value="Aminotran_3"/>
    <property type="match status" value="1"/>
</dbReference>
<dbReference type="PANTHER" id="PTHR11986">
    <property type="entry name" value="AMINOTRANSFERASE CLASS III"/>
    <property type="match status" value="1"/>
</dbReference>
<dbReference type="PIRSF" id="PIRSF000521">
    <property type="entry name" value="Transaminase_4ab_Lys_Orn"/>
    <property type="match status" value="1"/>
</dbReference>
<evidence type="ECO:0000256" key="1">
    <source>
        <dbReference type="ARBA" id="ARBA00001933"/>
    </source>
</evidence>
<dbReference type="RefSeq" id="WP_168029779.1">
    <property type="nucleotide sequence ID" value="NZ_JAAVNE010000012.1"/>
</dbReference>
<evidence type="ECO:0000256" key="2">
    <source>
        <dbReference type="ARBA" id="ARBA00022576"/>
    </source>
</evidence>
<comment type="similarity">
    <text evidence="5">Belongs to the class-III pyridoxal-phosphate-dependent aminotransferase family.</text>
</comment>
<dbReference type="Gene3D" id="3.90.1150.10">
    <property type="entry name" value="Aspartate Aminotransferase, domain 1"/>
    <property type="match status" value="1"/>
</dbReference>
<dbReference type="InterPro" id="IPR050103">
    <property type="entry name" value="Class-III_PLP-dep_AT"/>
</dbReference>
<accession>A0ABX1E314</accession>
<dbReference type="EMBL" id="JAAVNE010000012">
    <property type="protein sequence ID" value="NKC31153.1"/>
    <property type="molecule type" value="Genomic_DNA"/>
</dbReference>
<sequence length="401" mass="41934">MNDLVARDAAAFFHQRGSSPCLAALRAVGGCWIEDADGHRMLDFHGNTVHHIGHAHPRLIAALQAQLQELPFCPRRHTNAPAVELAEALLARWPGTQGNGPRGRVLFATGGSDAMEIALKLARVATGRHESISLEGSYHGDGLGALGLGSARHDPRLGPLLTGRHHVTPYWVDADRMLAEMHAAFAASRTGIAAVVAEPMRSNCHVPPPGLWAAVRALCDAQGARLIFDEIPSGLGKTGRFFAFEHVGVVPDAVVLGKALGGGVVPIAAVIADAALNVAPELNLGHYTHEKNPLTCRAAVETLRIIEAEGLVARAEAMGAALRRAVTAATGLAPRGLGLLLALPLQGAWAGRAEALVARLRPLGLSCTTKGRDAIGLSPPLVIAAAEIAQATGMLEQALRD</sequence>
<keyword evidence="4 5" id="KW-0663">Pyridoxal phosphate</keyword>
<reference evidence="6 7" key="1">
    <citation type="submission" date="2020-03" db="EMBL/GenBank/DDBJ databases">
        <title>Roseomonas selenitidurans sp. nov. isolated from urban soil.</title>
        <authorList>
            <person name="Liu H."/>
        </authorList>
    </citation>
    <scope>NUCLEOTIDE SEQUENCE [LARGE SCALE GENOMIC DNA]</scope>
    <source>
        <strain evidence="6 7">BU-1</strain>
    </source>
</reference>
<dbReference type="InterPro" id="IPR015421">
    <property type="entry name" value="PyrdxlP-dep_Trfase_major"/>
</dbReference>
<keyword evidence="7" id="KW-1185">Reference proteome</keyword>
<organism evidence="6 7">
    <name type="scientific">Falsiroseomonas selenitidurans</name>
    <dbReference type="NCBI Taxonomy" id="2716335"/>
    <lineage>
        <taxon>Bacteria</taxon>
        <taxon>Pseudomonadati</taxon>
        <taxon>Pseudomonadota</taxon>
        <taxon>Alphaproteobacteria</taxon>
        <taxon>Acetobacterales</taxon>
        <taxon>Roseomonadaceae</taxon>
        <taxon>Falsiroseomonas</taxon>
    </lineage>
</organism>
<evidence type="ECO:0000256" key="5">
    <source>
        <dbReference type="RuleBase" id="RU003560"/>
    </source>
</evidence>
<dbReference type="GO" id="GO:0008483">
    <property type="term" value="F:transaminase activity"/>
    <property type="evidence" value="ECO:0007669"/>
    <property type="project" value="UniProtKB-KW"/>
</dbReference>
<dbReference type="Proteomes" id="UP000787635">
    <property type="component" value="Unassembled WGS sequence"/>
</dbReference>
<name>A0ABX1E314_9PROT</name>
<proteinExistence type="inferred from homology"/>
<comment type="cofactor">
    <cofactor evidence="1">
        <name>pyridoxal 5'-phosphate</name>
        <dbReference type="ChEBI" id="CHEBI:597326"/>
    </cofactor>
</comment>
<evidence type="ECO:0000313" key="6">
    <source>
        <dbReference type="EMBL" id="NKC31153.1"/>
    </source>
</evidence>
<evidence type="ECO:0000256" key="3">
    <source>
        <dbReference type="ARBA" id="ARBA00022679"/>
    </source>
</evidence>
<dbReference type="InterPro" id="IPR015422">
    <property type="entry name" value="PyrdxlP-dep_Trfase_small"/>
</dbReference>
<dbReference type="PANTHER" id="PTHR11986:SF79">
    <property type="entry name" value="ACETYLORNITHINE AMINOTRANSFERASE, MITOCHONDRIAL"/>
    <property type="match status" value="1"/>
</dbReference>
<keyword evidence="2 6" id="KW-0032">Aminotransferase</keyword>
<dbReference type="InterPro" id="IPR005814">
    <property type="entry name" value="Aminotrans_3"/>
</dbReference>
<protein>
    <submittedName>
        <fullName evidence="6">Aminotransferase class III-fold pyridoxal phosphate-dependent enzyme</fullName>
    </submittedName>
</protein>
<evidence type="ECO:0000313" key="7">
    <source>
        <dbReference type="Proteomes" id="UP000787635"/>
    </source>
</evidence>
<dbReference type="InterPro" id="IPR015424">
    <property type="entry name" value="PyrdxlP-dep_Trfase"/>
</dbReference>
<dbReference type="SUPFAM" id="SSF53383">
    <property type="entry name" value="PLP-dependent transferases"/>
    <property type="match status" value="1"/>
</dbReference>